<reference evidence="2 3" key="1">
    <citation type="submission" date="2019-03" db="EMBL/GenBank/DDBJ databases">
        <title>Genomic Encyclopedia of Archaeal and Bacterial Type Strains, Phase II (KMG-II): from individual species to whole genera.</title>
        <authorList>
            <person name="Goeker M."/>
        </authorList>
    </citation>
    <scope>NUCLEOTIDE SEQUENCE [LARGE SCALE GENOMIC DNA]</scope>
    <source>
        <strain evidence="2 3">DSM 24782</strain>
    </source>
</reference>
<dbReference type="GO" id="GO:0004553">
    <property type="term" value="F:hydrolase activity, hydrolyzing O-glycosyl compounds"/>
    <property type="evidence" value="ECO:0007669"/>
    <property type="project" value="InterPro"/>
</dbReference>
<name>A0A4V3EAD8_9MICO</name>
<dbReference type="AlphaFoldDB" id="A0A4V3EAD8"/>
<sequence length="535" mass="56674">MVVAGAVVGVRAAGIGTHASDLPRLCAVDGTACVDLRVSAAAAPRWALLPIDARGRLRVQPGATGGDVAAGVVAYLDVTARGTVRVLARTTTTGGVLLDRRRTKVLQLSGVPDGADRILVRTDGVKPSADIAPPCTRGAAGECRDLRVSVRTITGTPSSAVVTRLLSNHRGLSAAAARRAGAAVSTELSARADAPARIAATIVPGDGRLRVDWVLSAGGEAVTSVRVSLRPQGAGAPDRTDDAIAATGSLVLPGLDRATRYIVDVAPVVLRGSEHVVGAPVELSAIPNGQRTSAGPIRPSTPPGWKPLIQEGFDRPAALGAFADVYPAWSWYDGMTETSRETARPRSQVGVWRSATTTSVRNGMLDCHLWTKGRQPQVCAITPTPDGSIWHGQLYGRYSVRFKADRVPGYKIAWLLWPDSDDWTRGEVDFPEASLDSTITGSTHRNDGDPSDFAYYFDTAQPLGGWHTATIDWEPGRLTFVLDGESWTTTAKAGLPTVPMRWTLQAETDIQDAAPDPAAEGDILIDWVAAWSRDR</sequence>
<dbReference type="Proteomes" id="UP000295344">
    <property type="component" value="Unassembled WGS sequence"/>
</dbReference>
<evidence type="ECO:0000259" key="1">
    <source>
        <dbReference type="PROSITE" id="PS51762"/>
    </source>
</evidence>
<dbReference type="Pfam" id="PF00722">
    <property type="entry name" value="Glyco_hydro_16"/>
    <property type="match status" value="1"/>
</dbReference>
<comment type="caution">
    <text evidence="2">The sequence shown here is derived from an EMBL/GenBank/DDBJ whole genome shotgun (WGS) entry which is preliminary data.</text>
</comment>
<evidence type="ECO:0000313" key="3">
    <source>
        <dbReference type="Proteomes" id="UP000295344"/>
    </source>
</evidence>
<dbReference type="EMBL" id="SOAM01000004">
    <property type="protein sequence ID" value="TDS74884.1"/>
    <property type="molecule type" value="Genomic_DNA"/>
</dbReference>
<proteinExistence type="predicted"/>
<keyword evidence="3" id="KW-1185">Reference proteome</keyword>
<dbReference type="GO" id="GO:0005975">
    <property type="term" value="P:carbohydrate metabolic process"/>
    <property type="evidence" value="ECO:0007669"/>
    <property type="project" value="InterPro"/>
</dbReference>
<accession>A0A4V3EAD8</accession>
<organism evidence="2 3">
    <name type="scientific">Amnibacterium kyonggiense</name>
    <dbReference type="NCBI Taxonomy" id="595671"/>
    <lineage>
        <taxon>Bacteria</taxon>
        <taxon>Bacillati</taxon>
        <taxon>Actinomycetota</taxon>
        <taxon>Actinomycetes</taxon>
        <taxon>Micrococcales</taxon>
        <taxon>Microbacteriaceae</taxon>
        <taxon>Amnibacterium</taxon>
    </lineage>
</organism>
<evidence type="ECO:0000313" key="2">
    <source>
        <dbReference type="EMBL" id="TDS74884.1"/>
    </source>
</evidence>
<feature type="domain" description="GH16" evidence="1">
    <location>
        <begin position="291"/>
        <end position="535"/>
    </location>
</feature>
<dbReference type="Gene3D" id="2.60.120.200">
    <property type="match status" value="1"/>
</dbReference>
<gene>
    <name evidence="2" type="ORF">CLV52_3406</name>
</gene>
<dbReference type="InterPro" id="IPR000757">
    <property type="entry name" value="Beta-glucanase-like"/>
</dbReference>
<keyword evidence="2" id="KW-0378">Hydrolase</keyword>
<dbReference type="CDD" id="cd00413">
    <property type="entry name" value="Glyco_hydrolase_16"/>
    <property type="match status" value="1"/>
</dbReference>
<dbReference type="PROSITE" id="PS51762">
    <property type="entry name" value="GH16_2"/>
    <property type="match status" value="1"/>
</dbReference>
<dbReference type="InterPro" id="IPR013320">
    <property type="entry name" value="ConA-like_dom_sf"/>
</dbReference>
<protein>
    <submittedName>
        <fullName evidence="2">Glycosyl hydrolase family 16</fullName>
    </submittedName>
</protein>
<dbReference type="SUPFAM" id="SSF49899">
    <property type="entry name" value="Concanavalin A-like lectins/glucanases"/>
    <property type="match status" value="1"/>
</dbReference>